<gene>
    <name evidence="1" type="ORF">GCM10017643_43900</name>
</gene>
<reference evidence="1" key="1">
    <citation type="journal article" date="2014" name="Int. J. Syst. Evol. Microbiol.">
        <title>Complete genome sequence of Corynebacterium casei LMG S-19264T (=DSM 44701T), isolated from a smear-ripened cheese.</title>
        <authorList>
            <consortium name="US DOE Joint Genome Institute (JGI-PGF)"/>
            <person name="Walter F."/>
            <person name="Albersmeier A."/>
            <person name="Kalinowski J."/>
            <person name="Ruckert C."/>
        </authorList>
    </citation>
    <scope>NUCLEOTIDE SEQUENCE</scope>
    <source>
        <strain evidence="1">VKM B-2484</strain>
    </source>
</reference>
<dbReference type="Proteomes" id="UP001143370">
    <property type="component" value="Unassembled WGS sequence"/>
</dbReference>
<evidence type="ECO:0000313" key="1">
    <source>
        <dbReference type="EMBL" id="GLK74272.1"/>
    </source>
</evidence>
<dbReference type="AlphaFoldDB" id="A0A9W6JC43"/>
<dbReference type="EMBL" id="BSFJ01000036">
    <property type="protein sequence ID" value="GLK74272.1"/>
    <property type="molecule type" value="Genomic_DNA"/>
</dbReference>
<accession>A0A9W6JC43</accession>
<comment type="caution">
    <text evidence="1">The sequence shown here is derived from an EMBL/GenBank/DDBJ whole genome shotgun (WGS) entry which is preliminary data.</text>
</comment>
<protein>
    <submittedName>
        <fullName evidence="1">Uncharacterized protein</fullName>
    </submittedName>
</protein>
<proteinExistence type="predicted"/>
<reference evidence="1" key="2">
    <citation type="submission" date="2023-01" db="EMBL/GenBank/DDBJ databases">
        <authorList>
            <person name="Sun Q."/>
            <person name="Evtushenko L."/>
        </authorList>
    </citation>
    <scope>NUCLEOTIDE SEQUENCE</scope>
    <source>
        <strain evidence="1">VKM B-2484</strain>
    </source>
</reference>
<evidence type="ECO:0000313" key="2">
    <source>
        <dbReference type="Proteomes" id="UP001143370"/>
    </source>
</evidence>
<dbReference type="RefSeq" id="WP_213373350.1">
    <property type="nucleotide sequence ID" value="NZ_BSFJ01000036.1"/>
</dbReference>
<organism evidence="1 2">
    <name type="scientific">Ancylobacter dichloromethanicus</name>
    <dbReference type="NCBI Taxonomy" id="518825"/>
    <lineage>
        <taxon>Bacteria</taxon>
        <taxon>Pseudomonadati</taxon>
        <taxon>Pseudomonadota</taxon>
        <taxon>Alphaproteobacteria</taxon>
        <taxon>Hyphomicrobiales</taxon>
        <taxon>Xanthobacteraceae</taxon>
        <taxon>Ancylobacter</taxon>
    </lineage>
</organism>
<name>A0A9W6JC43_9HYPH</name>
<keyword evidence="2" id="KW-1185">Reference proteome</keyword>
<sequence length="51" mass="5809">MPIGLPVDIPNEGSDEQMLERGRVFRGDPYWERSEGRALAPQSINLIGKRR</sequence>